<organism evidence="2 3">
    <name type="scientific">Halolamina salifodinae</name>
    <dbReference type="NCBI Taxonomy" id="1202767"/>
    <lineage>
        <taxon>Archaea</taxon>
        <taxon>Methanobacteriati</taxon>
        <taxon>Methanobacteriota</taxon>
        <taxon>Stenosarchaea group</taxon>
        <taxon>Halobacteria</taxon>
        <taxon>Halobacteriales</taxon>
        <taxon>Haloferacaceae</taxon>
    </lineage>
</organism>
<sequence>MTGQQSDTAQRSARHTLTTLGVLRSAGRGVVGGLVATVLMTLYRFPTFRAVPPTAEFWATYVAGGRAEEYPIEGLALHLLYGGAAGGLLGLAFSLVDVRTARSRRFTAVTLAVGYSLLLSVFGTRVVFRRLLGEELDDGERMVFHTGHVIFGLSLGTWLQSREGRGEVYE</sequence>
<keyword evidence="1" id="KW-0472">Membrane</keyword>
<dbReference type="RefSeq" id="WP_209491714.1">
    <property type="nucleotide sequence ID" value="NZ_JAGGLC010000004.1"/>
</dbReference>
<evidence type="ECO:0000313" key="3">
    <source>
        <dbReference type="Proteomes" id="UP000823736"/>
    </source>
</evidence>
<reference evidence="2" key="1">
    <citation type="submission" date="2021-03" db="EMBL/GenBank/DDBJ databases">
        <title>Genomic Encyclopedia of Type Strains, Phase IV (KMG-IV): sequencing the most valuable type-strain genomes for metagenomic binning, comparative biology and taxonomic classification.</title>
        <authorList>
            <person name="Goeker M."/>
        </authorList>
    </citation>
    <scope>NUCLEOTIDE SEQUENCE</scope>
    <source>
        <strain evidence="2">DSM 26232</strain>
    </source>
</reference>
<comment type="caution">
    <text evidence="2">The sequence shown here is derived from an EMBL/GenBank/DDBJ whole genome shotgun (WGS) entry which is preliminary data.</text>
</comment>
<keyword evidence="1" id="KW-1133">Transmembrane helix</keyword>
<evidence type="ECO:0000313" key="2">
    <source>
        <dbReference type="EMBL" id="MBP1987443.1"/>
    </source>
</evidence>
<accession>A0A8T4GZ78</accession>
<name>A0A8T4GZ78_9EURY</name>
<feature type="transmembrane region" description="Helical" evidence="1">
    <location>
        <begin position="75"/>
        <end position="96"/>
    </location>
</feature>
<dbReference type="Proteomes" id="UP000823736">
    <property type="component" value="Unassembled WGS sequence"/>
</dbReference>
<dbReference type="AlphaFoldDB" id="A0A8T4GZ78"/>
<protein>
    <submittedName>
        <fullName evidence="2">Uncharacterized protein</fullName>
    </submittedName>
</protein>
<evidence type="ECO:0000256" key="1">
    <source>
        <dbReference type="SAM" id="Phobius"/>
    </source>
</evidence>
<proteinExistence type="predicted"/>
<feature type="transmembrane region" description="Helical" evidence="1">
    <location>
        <begin position="108"/>
        <end position="128"/>
    </location>
</feature>
<keyword evidence="3" id="KW-1185">Reference proteome</keyword>
<feature type="transmembrane region" description="Helical" evidence="1">
    <location>
        <begin position="21"/>
        <end position="43"/>
    </location>
</feature>
<gene>
    <name evidence="2" type="ORF">J2753_001944</name>
</gene>
<keyword evidence="1" id="KW-0812">Transmembrane</keyword>
<dbReference type="EMBL" id="JAGGLC010000004">
    <property type="protein sequence ID" value="MBP1987443.1"/>
    <property type="molecule type" value="Genomic_DNA"/>
</dbReference>
<dbReference type="OrthoDB" id="199052at2157"/>